<feature type="region of interest" description="Disordered" evidence="7">
    <location>
        <begin position="624"/>
        <end position="662"/>
    </location>
</feature>
<dbReference type="InterPro" id="IPR001781">
    <property type="entry name" value="Znf_LIM"/>
</dbReference>
<evidence type="ECO:0000256" key="2">
    <source>
        <dbReference type="ARBA" id="ARBA00022723"/>
    </source>
</evidence>
<dbReference type="Pfam" id="PF00412">
    <property type="entry name" value="LIM"/>
    <property type="match status" value="3"/>
</dbReference>
<feature type="compositionally biased region" description="Basic and acidic residues" evidence="7">
    <location>
        <begin position="730"/>
        <end position="739"/>
    </location>
</feature>
<proteinExistence type="predicted"/>
<dbReference type="RefSeq" id="XP_030995959.1">
    <property type="nucleotide sequence ID" value="XM_031141057.1"/>
</dbReference>
<evidence type="ECO:0000313" key="10">
    <source>
        <dbReference type="EMBL" id="TPX14248.1"/>
    </source>
</evidence>
<dbReference type="GO" id="GO:0030036">
    <property type="term" value="P:actin cytoskeleton organization"/>
    <property type="evidence" value="ECO:0007669"/>
    <property type="project" value="TreeGrafter"/>
</dbReference>
<dbReference type="GeneID" id="41968089"/>
<comment type="subcellular location">
    <subcellularLocation>
        <location evidence="1">Nucleus</location>
    </subcellularLocation>
</comment>
<evidence type="ECO:0000256" key="6">
    <source>
        <dbReference type="PROSITE-ProRule" id="PRU00125"/>
    </source>
</evidence>
<evidence type="ECO:0000256" key="7">
    <source>
        <dbReference type="SAM" id="MobiDB-lite"/>
    </source>
</evidence>
<feature type="region of interest" description="Disordered" evidence="7">
    <location>
        <begin position="563"/>
        <end position="611"/>
    </location>
</feature>
<reference evidence="10 11" key="1">
    <citation type="submission" date="2019-06" db="EMBL/GenBank/DDBJ databases">
        <title>Draft genome sequence of the filamentous fungus Phialemoniopsis curvata isolated from diesel fuel.</title>
        <authorList>
            <person name="Varaljay V.A."/>
            <person name="Lyon W.J."/>
            <person name="Crouch A.L."/>
            <person name="Drake C.E."/>
            <person name="Hollomon J.M."/>
            <person name="Nadeau L.J."/>
            <person name="Nunn H.S."/>
            <person name="Stevenson B.S."/>
            <person name="Bojanowski C.L."/>
            <person name="Crookes-Goodson W.J."/>
        </authorList>
    </citation>
    <scope>NUCLEOTIDE SEQUENCE [LARGE SCALE GENOMIC DNA]</scope>
    <source>
        <strain evidence="10 11">D216</strain>
    </source>
</reference>
<dbReference type="GO" id="GO:0030695">
    <property type="term" value="F:GTPase regulator activity"/>
    <property type="evidence" value="ECO:0007669"/>
    <property type="project" value="UniProtKB-ARBA"/>
</dbReference>
<dbReference type="PANTHER" id="PTHR24215:SF10">
    <property type="entry name" value="RHO-GTPASE-ACTIVATING PROTEIN LRG1"/>
    <property type="match status" value="1"/>
</dbReference>
<dbReference type="Proteomes" id="UP000319257">
    <property type="component" value="Unassembled WGS sequence"/>
</dbReference>
<dbReference type="SUPFAM" id="SSF57716">
    <property type="entry name" value="Glucocorticoid receptor-like (DNA-binding domain)"/>
    <property type="match status" value="3"/>
</dbReference>
<dbReference type="PROSITE" id="PS00478">
    <property type="entry name" value="LIM_DOMAIN_1"/>
    <property type="match status" value="3"/>
</dbReference>
<feature type="domain" description="Rho-GAP" evidence="9">
    <location>
        <begin position="821"/>
        <end position="1025"/>
    </location>
</feature>
<dbReference type="PROSITE" id="PS50023">
    <property type="entry name" value="LIM_DOMAIN_2"/>
    <property type="match status" value="3"/>
</dbReference>
<keyword evidence="11" id="KW-1185">Reference proteome</keyword>
<keyword evidence="5" id="KW-0539">Nucleus</keyword>
<gene>
    <name evidence="10" type="ORF">E0L32_000642</name>
</gene>
<dbReference type="Pfam" id="PF00620">
    <property type="entry name" value="RhoGAP"/>
    <property type="match status" value="1"/>
</dbReference>
<dbReference type="Gene3D" id="2.10.110.10">
    <property type="entry name" value="Cysteine Rich Protein"/>
    <property type="match status" value="4"/>
</dbReference>
<evidence type="ECO:0000256" key="1">
    <source>
        <dbReference type="ARBA" id="ARBA00004123"/>
    </source>
</evidence>
<feature type="compositionally biased region" description="Basic and acidic residues" evidence="7">
    <location>
        <begin position="587"/>
        <end position="605"/>
    </location>
</feature>
<feature type="region of interest" description="Disordered" evidence="7">
    <location>
        <begin position="1071"/>
        <end position="1173"/>
    </location>
</feature>
<comment type="caution">
    <text evidence="10">The sequence shown here is derived from an EMBL/GenBank/DDBJ whole genome shotgun (WGS) entry which is preliminary data.</text>
</comment>
<evidence type="ECO:0000256" key="4">
    <source>
        <dbReference type="ARBA" id="ARBA00022833"/>
    </source>
</evidence>
<dbReference type="OrthoDB" id="20689at2759"/>
<dbReference type="AlphaFoldDB" id="A0A507BBN1"/>
<dbReference type="CDD" id="cd09393">
    <property type="entry name" value="LIM3_Lrg1p_like"/>
    <property type="match status" value="1"/>
</dbReference>
<sequence>MGPGYDGAPFGDPVHGRPSGEDLNPQMDRDLGNRSPGLPRPNGGGYGGMPGNRPPASPALSMDGRDRDADLRRSEERNRSRQRAPRTASGQLRTCKKCGEPLTGQFVRALDGTFHLDCFRCRDCGQIVASKFFPADDENGEGQYPLCETDYFRRLGLLCYQCGGALRGSYITALERKYHVDHFTCSLCPTVFGAQDSYYEHDGNVYCHYHYSTQFAQRCNGCQTAILKQFVEIFRNGQNQHWHPECYMIHKFWNVRLTQPDETPKRSIEQDDEQGRDNVRLEEERMEEKVYRIWSVLSTFEESSAACISDMLLHVSNGSYIDGVMVAQRFIWHVDILFRSADRLDATMAQLDMKGLSYSREAKLLCKKIVAFFSLLSKTQDNGSRKLGVTQELLSLVTGLAHYLKLLIRICLQGALRIEKERNTSEGLYQFLDNLGDLETLKNDNGQFPTGMSRLSANDSDQCTLCRKPIEDSCAKNGDRRWHLSCLGCARCGKDLSQNVQDARLNTYDLKVLCNSCQPYSPDNAPPFERITKLQQYVFLLRVALARLLEILRNSGMLPLASDDPNFNVNDATDGQRGLGDAPHLTSEARSKSYAGEKDHHRESSYESTLNDVRRLRSTRLDKHLSSSFRKARTSRIMDGPEGSTARPGSAGGDGTGLNKPGMQIVEDRGPNDEGTTDMMFGNENALTLDDIPRIVAAEQAREKRPAARQELFRSPATEPYVGPTADKSYAPRDMDPRMVGEPSPQRGGRKYFSELSGLEYFIVRHLSVLTMQPTIESEFSLEELLSFIESRKPVTFWNKFGKAFKNDGKKGTKKKGIFGVPLEIIIERDGADSTDGVGPGTLRIPAIIDDVVATMRGMDLSVEGVFRKNGNIKKLTELCEKIDREGMENVNLGTQNVVQVAALLKRYLRDLPDPLMTHKLYRLWIAAAKIQDEEKRRQTLHLTCCLLPKCHRDCLEILFCFLKWAGSFHQVDDEAGSKMDIKNLATVIAPNILYQATKTVALDSDPMFAIVAVETLINHIEEMCLVPDDLVDVLNDPTLFSNNGEITTKEILKRFGDRSANGGRSYGDVAEIVNRHDQASRPHARRVETDPSVWQDERTVRTVQEPPAPYAQQGPGTPPPRWRNPDEGQHSPYQQDYEMTGQPPNGPPDGNQRREWRNSGWGRQGSVGVGGT</sequence>
<dbReference type="GO" id="GO:0046872">
    <property type="term" value="F:metal ion binding"/>
    <property type="evidence" value="ECO:0007669"/>
    <property type="project" value="UniProtKB-KW"/>
</dbReference>
<accession>A0A507BBN1</accession>
<name>A0A507BBN1_9PEZI</name>
<dbReference type="PROSITE" id="PS50238">
    <property type="entry name" value="RHOGAP"/>
    <property type="match status" value="1"/>
</dbReference>
<dbReference type="FunFam" id="2.10.110.10:FF:000112">
    <property type="entry name" value="Rho GTPase activator (Lrg11)"/>
    <property type="match status" value="1"/>
</dbReference>
<dbReference type="CDD" id="cd09392">
    <property type="entry name" value="LIM2_Lrg1p_like"/>
    <property type="match status" value="1"/>
</dbReference>
<keyword evidence="4 6" id="KW-0862">Zinc</keyword>
<feature type="compositionally biased region" description="Basic and acidic residues" evidence="7">
    <location>
        <begin position="1074"/>
        <end position="1101"/>
    </location>
</feature>
<dbReference type="SMART" id="SM00132">
    <property type="entry name" value="LIM"/>
    <property type="match status" value="3"/>
</dbReference>
<dbReference type="InterPro" id="IPR000198">
    <property type="entry name" value="RhoGAP_dom"/>
</dbReference>
<feature type="domain" description="LIM zinc-binding" evidence="8">
    <location>
        <begin position="461"/>
        <end position="524"/>
    </location>
</feature>
<organism evidence="10 11">
    <name type="scientific">Thyridium curvatum</name>
    <dbReference type="NCBI Taxonomy" id="1093900"/>
    <lineage>
        <taxon>Eukaryota</taxon>
        <taxon>Fungi</taxon>
        <taxon>Dikarya</taxon>
        <taxon>Ascomycota</taxon>
        <taxon>Pezizomycotina</taxon>
        <taxon>Sordariomycetes</taxon>
        <taxon>Sordariomycetidae</taxon>
        <taxon>Thyridiales</taxon>
        <taxon>Thyridiaceae</taxon>
        <taxon>Thyridium</taxon>
    </lineage>
</organism>
<dbReference type="InParanoid" id="A0A507BBN1"/>
<dbReference type="PANTHER" id="PTHR24215">
    <property type="entry name" value="RHO-GTPASE-ACTIVATING PROTEIN LRG1"/>
    <property type="match status" value="1"/>
</dbReference>
<dbReference type="GO" id="GO:0005737">
    <property type="term" value="C:cytoplasm"/>
    <property type="evidence" value="ECO:0007669"/>
    <property type="project" value="TreeGrafter"/>
</dbReference>
<dbReference type="SUPFAM" id="SSF48350">
    <property type="entry name" value="GTPase activation domain, GAP"/>
    <property type="match status" value="1"/>
</dbReference>
<dbReference type="Gene3D" id="1.10.555.10">
    <property type="entry name" value="Rho GTPase activation protein"/>
    <property type="match status" value="1"/>
</dbReference>
<feature type="compositionally biased region" description="Gly residues" evidence="7">
    <location>
        <begin position="1163"/>
        <end position="1173"/>
    </location>
</feature>
<dbReference type="CDD" id="cd09391">
    <property type="entry name" value="LIM1_Lrg1p_like"/>
    <property type="match status" value="1"/>
</dbReference>
<evidence type="ECO:0000256" key="5">
    <source>
        <dbReference type="ARBA" id="ARBA00023242"/>
    </source>
</evidence>
<keyword evidence="2 6" id="KW-0479">Metal-binding</keyword>
<dbReference type="GO" id="GO:0007165">
    <property type="term" value="P:signal transduction"/>
    <property type="evidence" value="ECO:0007669"/>
    <property type="project" value="InterPro"/>
</dbReference>
<feature type="region of interest" description="Disordered" evidence="7">
    <location>
        <begin position="717"/>
        <end position="749"/>
    </location>
</feature>
<feature type="domain" description="LIM zinc-binding" evidence="8">
    <location>
        <begin position="93"/>
        <end position="154"/>
    </location>
</feature>
<keyword evidence="3" id="KW-0677">Repeat</keyword>
<dbReference type="FunCoup" id="A0A507BBN1">
    <property type="interactions" value="13"/>
</dbReference>
<protein>
    <submittedName>
        <fullName evidence="10">Uncharacterized protein</fullName>
    </submittedName>
</protein>
<dbReference type="GO" id="GO:0005634">
    <property type="term" value="C:nucleus"/>
    <property type="evidence" value="ECO:0007669"/>
    <property type="project" value="UniProtKB-SubCell"/>
</dbReference>
<dbReference type="InterPro" id="IPR008936">
    <property type="entry name" value="Rho_GTPase_activation_prot"/>
</dbReference>
<evidence type="ECO:0000259" key="9">
    <source>
        <dbReference type="PROSITE" id="PS50238"/>
    </source>
</evidence>
<evidence type="ECO:0000313" key="11">
    <source>
        <dbReference type="Proteomes" id="UP000319257"/>
    </source>
</evidence>
<dbReference type="SMART" id="SM00324">
    <property type="entry name" value="RhoGAP"/>
    <property type="match status" value="1"/>
</dbReference>
<evidence type="ECO:0000256" key="3">
    <source>
        <dbReference type="ARBA" id="ARBA00022737"/>
    </source>
</evidence>
<dbReference type="FunFam" id="2.10.110.10:FF:000058">
    <property type="entry name" value="Rho GTPase activator Lrg11"/>
    <property type="match status" value="1"/>
</dbReference>
<dbReference type="STRING" id="1093900.A0A507BBN1"/>
<feature type="region of interest" description="Disordered" evidence="7">
    <location>
        <begin position="1"/>
        <end position="90"/>
    </location>
</feature>
<evidence type="ECO:0000259" key="8">
    <source>
        <dbReference type="PROSITE" id="PS50023"/>
    </source>
</evidence>
<dbReference type="EMBL" id="SKBQ01000002">
    <property type="protein sequence ID" value="TPX14248.1"/>
    <property type="molecule type" value="Genomic_DNA"/>
</dbReference>
<feature type="compositionally biased region" description="Basic and acidic residues" evidence="7">
    <location>
        <begin position="63"/>
        <end position="79"/>
    </location>
</feature>
<feature type="domain" description="LIM zinc-binding" evidence="8">
    <location>
        <begin position="157"/>
        <end position="217"/>
    </location>
</feature>
<keyword evidence="6" id="KW-0440">LIM domain</keyword>